<gene>
    <name evidence="2" type="ORF">PHPALM_30619</name>
</gene>
<name>A0A2P4X4Q0_9STRA</name>
<dbReference type="EMBL" id="NCKW01016858">
    <property type="protein sequence ID" value="POM60521.1"/>
    <property type="molecule type" value="Genomic_DNA"/>
</dbReference>
<proteinExistence type="predicted"/>
<protein>
    <submittedName>
        <fullName evidence="2">Uncharacterized protein</fullName>
    </submittedName>
</protein>
<dbReference type="Proteomes" id="UP000237271">
    <property type="component" value="Unassembled WGS sequence"/>
</dbReference>
<feature type="compositionally biased region" description="Basic residues" evidence="1">
    <location>
        <begin position="79"/>
        <end position="88"/>
    </location>
</feature>
<comment type="caution">
    <text evidence="2">The sequence shown here is derived from an EMBL/GenBank/DDBJ whole genome shotgun (WGS) entry which is preliminary data.</text>
</comment>
<dbReference type="AlphaFoldDB" id="A0A2P4X4Q0"/>
<evidence type="ECO:0000313" key="3">
    <source>
        <dbReference type="Proteomes" id="UP000237271"/>
    </source>
</evidence>
<evidence type="ECO:0000256" key="1">
    <source>
        <dbReference type="SAM" id="MobiDB-lite"/>
    </source>
</evidence>
<feature type="region of interest" description="Disordered" evidence="1">
    <location>
        <begin position="70"/>
        <end position="109"/>
    </location>
</feature>
<evidence type="ECO:0000313" key="2">
    <source>
        <dbReference type="EMBL" id="POM60521.1"/>
    </source>
</evidence>
<accession>A0A2P4X4Q0</accession>
<organism evidence="2 3">
    <name type="scientific">Phytophthora palmivora</name>
    <dbReference type="NCBI Taxonomy" id="4796"/>
    <lineage>
        <taxon>Eukaryota</taxon>
        <taxon>Sar</taxon>
        <taxon>Stramenopiles</taxon>
        <taxon>Oomycota</taxon>
        <taxon>Peronosporomycetes</taxon>
        <taxon>Peronosporales</taxon>
        <taxon>Peronosporaceae</taxon>
        <taxon>Phytophthora</taxon>
    </lineage>
</organism>
<feature type="region of interest" description="Disordered" evidence="1">
    <location>
        <begin position="1"/>
        <end position="24"/>
    </location>
</feature>
<sequence>MADRHSTILNRLLGSPTQRHPRPSRDTVILLDNLEQNIPDGSIACSWTRQGGSECVFPLQHVIDYVHVKCQRNPPRPSPRVRRPHDKRSHPPDDSFFNTSSPAALLEPDPDINTRTMGKLTDDPVPLAHFLQVVAPMDLQLSASSVTEPAIRIRSATIRTRMIPGEGQTLEVNVPVRPSACPCTSFNDAPSLAAVQFAPLLGTLDLQIGICDLSIMLLALLNSIQKMEWIMSSGNNMQNVSRTVAHPPAPTPRSLEEISIAKRPYLLYCILHIRRGRHRPVLFTFVQQHLGHHT</sequence>
<keyword evidence="3" id="KW-1185">Reference proteome</keyword>
<reference evidence="2 3" key="1">
    <citation type="journal article" date="2017" name="Genome Biol. Evol.">
        <title>Phytophthora megakarya and P. palmivora, closely related causal agents of cacao black pod rot, underwent increases in genome sizes and gene numbers by different mechanisms.</title>
        <authorList>
            <person name="Ali S.S."/>
            <person name="Shao J."/>
            <person name="Lary D.J."/>
            <person name="Kronmiller B."/>
            <person name="Shen D."/>
            <person name="Strem M.D."/>
            <person name="Amoako-Attah I."/>
            <person name="Akrofi A.Y."/>
            <person name="Begoude B.A."/>
            <person name="Ten Hoopen G.M."/>
            <person name="Coulibaly K."/>
            <person name="Kebe B.I."/>
            <person name="Melnick R.L."/>
            <person name="Guiltinan M.J."/>
            <person name="Tyler B.M."/>
            <person name="Meinhardt L.W."/>
            <person name="Bailey B.A."/>
        </authorList>
    </citation>
    <scope>NUCLEOTIDE SEQUENCE [LARGE SCALE GENOMIC DNA]</scope>
    <source>
        <strain evidence="3">sbr112.9</strain>
    </source>
</reference>